<evidence type="ECO:0000256" key="9">
    <source>
        <dbReference type="ARBA" id="ARBA00022989"/>
    </source>
</evidence>
<keyword evidence="17" id="KW-1185">Reference proteome</keyword>
<evidence type="ECO:0000256" key="6">
    <source>
        <dbReference type="ARBA" id="ARBA00022679"/>
    </source>
</evidence>
<dbReference type="SMART" id="SM00387">
    <property type="entry name" value="HATPase_c"/>
    <property type="match status" value="1"/>
</dbReference>
<dbReference type="CDD" id="cd00082">
    <property type="entry name" value="HisKA"/>
    <property type="match status" value="1"/>
</dbReference>
<evidence type="ECO:0000256" key="8">
    <source>
        <dbReference type="ARBA" id="ARBA00022777"/>
    </source>
</evidence>
<evidence type="ECO:0000313" key="16">
    <source>
        <dbReference type="EMBL" id="AZN35982.1"/>
    </source>
</evidence>
<evidence type="ECO:0000256" key="10">
    <source>
        <dbReference type="ARBA" id="ARBA00023012"/>
    </source>
</evidence>
<sequence length="963" mass="107923">MNRFFTLPLRPAGTATSLKLLRGGLILLYAILAIVTTFALIIMSLHDYQATIKEAERSSLSLARSLDEHATRSFVSVEQSMQNIVENLNQFGGVDMANEQQTHQVLQDKVKLAPQVRAIITIDSKGLIQSHGLEYPTRRVNLADRSYFLYHSQFQDNRPLIGPPIQSRTDGKWLIPVTQRIKKNNGTFGGVILAGVEPQYFIQFYQSLKLAPGSHVYLLRSDGIVLLNYPFDESQIGRNLRDIDPLLFEQRRLQGSSTYPSTYNNTQLLTAFHSSQSILPLIILISTDRDALLHRFTNDLITRALAGLSFMLIISCLLYLLLKQIQRIESIEKRLHLTQFTVDEAPDIILWASISGQICYANRATSTGTGYTPDELLKLRFFDIFPQIDLIQWQEFWATLSVEKRLLYTTHQINLPYSQIPVEITFSHITFAEAAYLCATVRNISEQQNSERELRRHHDHLQDLVLERTAEIRSVLDASPLAIMLSVKGMIRLVNPAFEALFGYSTAEITDMPTDILHASAQHFTAHNKPIREAIKSKGTFRGEMELYRRDASCFWAMVYAKEMVAGDIGKGLICVIEDVSAPRVAAQALRQSERLKRTIIEGTADGFILIDSKSRIVDINQAFCQQLGMSRNTLIGQQPGQLWPEHANAIFPDNLSSHQNDSNHVEEVSIPSADGKNLPFLVNSACIYDEHQHLEYAFAFLTNISKLKEVESNLLEAKEAAEAANMAKSVFLANMSHELRTPMHAILSFSEIGQSKVGSTDSTNLIRYFERIHSSGNRLLILLNDLLDMSRLEANKMRYSKMNHDLKTTAKHASNELLTLLTSKHIQLNLDASAPPLMLFFDKARITQVIINLFSNAIKFSPDEAKIDIHFIEDARLSDGRAAMGLSVRDYGPGIPEGELDLIFDKFIQSSRLNSHASGTGLGLAISRQIMTDHGGEISARNAGEGGAIISILLPLEPADKP</sequence>
<keyword evidence="4" id="KW-1003">Cell membrane</keyword>
<accession>A0A3S8ZR65</accession>
<dbReference type="EMBL" id="CP034433">
    <property type="protein sequence ID" value="AZN35982.1"/>
    <property type="molecule type" value="Genomic_DNA"/>
</dbReference>
<dbReference type="EC" id="2.7.13.3" evidence="3"/>
<dbReference type="InterPro" id="IPR035965">
    <property type="entry name" value="PAS-like_dom_sf"/>
</dbReference>
<name>A0A3S8ZR65_9NEIS</name>
<dbReference type="Gene3D" id="3.30.565.10">
    <property type="entry name" value="Histidine kinase-like ATPase, C-terminal domain"/>
    <property type="match status" value="1"/>
</dbReference>
<evidence type="ECO:0000256" key="4">
    <source>
        <dbReference type="ARBA" id="ARBA00022475"/>
    </source>
</evidence>
<dbReference type="GO" id="GO:0006355">
    <property type="term" value="P:regulation of DNA-templated transcription"/>
    <property type="evidence" value="ECO:0007669"/>
    <property type="project" value="InterPro"/>
</dbReference>
<evidence type="ECO:0000259" key="15">
    <source>
        <dbReference type="PROSITE" id="PS50113"/>
    </source>
</evidence>
<dbReference type="OrthoDB" id="8579121at2"/>
<dbReference type="Gene3D" id="3.30.450.20">
    <property type="entry name" value="PAS domain"/>
    <property type="match status" value="5"/>
</dbReference>
<dbReference type="NCBIfam" id="TIGR00229">
    <property type="entry name" value="sensory_box"/>
    <property type="match status" value="3"/>
</dbReference>
<reference evidence="16 17" key="1">
    <citation type="submission" date="2018-12" db="EMBL/GenBank/DDBJ databases">
        <title>Complete genome sequence of Iodobacter sp. H11R3.</title>
        <authorList>
            <person name="Bae J.-W."/>
        </authorList>
    </citation>
    <scope>NUCLEOTIDE SEQUENCE [LARGE SCALE GENOMIC DNA]</scope>
    <source>
        <strain evidence="16 17">H11R3</strain>
    </source>
</reference>
<comment type="subcellular location">
    <subcellularLocation>
        <location evidence="2">Cell membrane</location>
        <topology evidence="2">Multi-pass membrane protein</topology>
    </subcellularLocation>
</comment>
<dbReference type="SMART" id="SM00091">
    <property type="entry name" value="PAS"/>
    <property type="match status" value="3"/>
</dbReference>
<keyword evidence="5" id="KW-0597">Phosphoprotein</keyword>
<dbReference type="InterPro" id="IPR000700">
    <property type="entry name" value="PAS-assoc_C"/>
</dbReference>
<evidence type="ECO:0000259" key="13">
    <source>
        <dbReference type="PROSITE" id="PS50109"/>
    </source>
</evidence>
<dbReference type="CDD" id="cd00075">
    <property type="entry name" value="HATPase"/>
    <property type="match status" value="1"/>
</dbReference>
<keyword evidence="9 12" id="KW-1133">Transmembrane helix</keyword>
<keyword evidence="10" id="KW-0902">Two-component regulatory system</keyword>
<dbReference type="InterPro" id="IPR036097">
    <property type="entry name" value="HisK_dim/P_sf"/>
</dbReference>
<feature type="domain" description="PAS" evidence="14">
    <location>
        <begin position="593"/>
        <end position="639"/>
    </location>
</feature>
<dbReference type="InterPro" id="IPR036890">
    <property type="entry name" value="HATPase_C_sf"/>
</dbReference>
<keyword evidence="6" id="KW-0808">Transferase</keyword>
<evidence type="ECO:0000256" key="5">
    <source>
        <dbReference type="ARBA" id="ARBA00022553"/>
    </source>
</evidence>
<feature type="domain" description="PAS" evidence="14">
    <location>
        <begin position="342"/>
        <end position="377"/>
    </location>
</feature>
<dbReference type="PROSITE" id="PS50113">
    <property type="entry name" value="PAC"/>
    <property type="match status" value="1"/>
</dbReference>
<dbReference type="InterPro" id="IPR050736">
    <property type="entry name" value="Sensor_HK_Regulatory"/>
</dbReference>
<dbReference type="KEGG" id="iod:EJO50_05505"/>
<comment type="catalytic activity">
    <reaction evidence="1">
        <text>ATP + protein L-histidine = ADP + protein N-phospho-L-histidine.</text>
        <dbReference type="EC" id="2.7.13.3"/>
    </reaction>
</comment>
<dbReference type="Gene3D" id="1.10.287.130">
    <property type="match status" value="1"/>
</dbReference>
<dbReference type="CDD" id="cd00130">
    <property type="entry name" value="PAS"/>
    <property type="match status" value="3"/>
</dbReference>
<dbReference type="InterPro" id="IPR000014">
    <property type="entry name" value="PAS"/>
</dbReference>
<dbReference type="AlphaFoldDB" id="A0A3S8ZR65"/>
<dbReference type="CDD" id="cd12915">
    <property type="entry name" value="PDC2_DGC_like"/>
    <property type="match status" value="1"/>
</dbReference>
<proteinExistence type="predicted"/>
<protein>
    <recommendedName>
        <fullName evidence="3">histidine kinase</fullName>
        <ecNumber evidence="3">2.7.13.3</ecNumber>
    </recommendedName>
</protein>
<dbReference type="RefSeq" id="WP_125972229.1">
    <property type="nucleotide sequence ID" value="NZ_CP034433.1"/>
</dbReference>
<dbReference type="GO" id="GO:0005886">
    <property type="term" value="C:plasma membrane"/>
    <property type="evidence" value="ECO:0007669"/>
    <property type="project" value="UniProtKB-SubCell"/>
</dbReference>
<evidence type="ECO:0000256" key="12">
    <source>
        <dbReference type="SAM" id="Phobius"/>
    </source>
</evidence>
<dbReference type="PANTHER" id="PTHR43711">
    <property type="entry name" value="TWO-COMPONENT HISTIDINE KINASE"/>
    <property type="match status" value="1"/>
</dbReference>
<dbReference type="CDD" id="cd12914">
    <property type="entry name" value="PDC1_DGC_like"/>
    <property type="match status" value="1"/>
</dbReference>
<feature type="transmembrane region" description="Helical" evidence="12">
    <location>
        <begin position="300"/>
        <end position="322"/>
    </location>
</feature>
<evidence type="ECO:0000256" key="2">
    <source>
        <dbReference type="ARBA" id="ARBA00004651"/>
    </source>
</evidence>
<feature type="domain" description="Histidine kinase" evidence="13">
    <location>
        <begin position="735"/>
        <end position="959"/>
    </location>
</feature>
<dbReference type="PANTHER" id="PTHR43711:SF1">
    <property type="entry name" value="HISTIDINE KINASE 1"/>
    <property type="match status" value="1"/>
</dbReference>
<dbReference type="InterPro" id="IPR005467">
    <property type="entry name" value="His_kinase_dom"/>
</dbReference>
<dbReference type="Pfam" id="PF00512">
    <property type="entry name" value="HisKA"/>
    <property type="match status" value="1"/>
</dbReference>
<dbReference type="Pfam" id="PF13426">
    <property type="entry name" value="PAS_9"/>
    <property type="match status" value="3"/>
</dbReference>
<evidence type="ECO:0000256" key="7">
    <source>
        <dbReference type="ARBA" id="ARBA00022692"/>
    </source>
</evidence>
<dbReference type="InterPro" id="IPR033479">
    <property type="entry name" value="dCache_1"/>
</dbReference>
<dbReference type="InterPro" id="IPR004358">
    <property type="entry name" value="Sig_transdc_His_kin-like_C"/>
</dbReference>
<dbReference type="InterPro" id="IPR003661">
    <property type="entry name" value="HisK_dim/P_dom"/>
</dbReference>
<keyword evidence="8" id="KW-0418">Kinase</keyword>
<feature type="domain" description="PAC" evidence="15">
    <location>
        <begin position="665"/>
        <end position="717"/>
    </location>
</feature>
<evidence type="ECO:0000313" key="17">
    <source>
        <dbReference type="Proteomes" id="UP000282438"/>
    </source>
</evidence>
<keyword evidence="11 12" id="KW-0472">Membrane</keyword>
<dbReference type="SMART" id="SM00388">
    <property type="entry name" value="HisKA"/>
    <property type="match status" value="1"/>
</dbReference>
<evidence type="ECO:0000256" key="3">
    <source>
        <dbReference type="ARBA" id="ARBA00012438"/>
    </source>
</evidence>
<dbReference type="Proteomes" id="UP000282438">
    <property type="component" value="Chromosome"/>
</dbReference>
<dbReference type="PRINTS" id="PR00344">
    <property type="entry name" value="BCTRLSENSOR"/>
</dbReference>
<dbReference type="GO" id="GO:0000155">
    <property type="term" value="F:phosphorelay sensor kinase activity"/>
    <property type="evidence" value="ECO:0007669"/>
    <property type="project" value="InterPro"/>
</dbReference>
<dbReference type="InterPro" id="IPR003594">
    <property type="entry name" value="HATPase_dom"/>
</dbReference>
<dbReference type="SUPFAM" id="SSF47384">
    <property type="entry name" value="Homodimeric domain of signal transducing histidine kinase"/>
    <property type="match status" value="1"/>
</dbReference>
<dbReference type="SUPFAM" id="SSF55874">
    <property type="entry name" value="ATPase domain of HSP90 chaperone/DNA topoisomerase II/histidine kinase"/>
    <property type="match status" value="1"/>
</dbReference>
<organism evidence="16 17">
    <name type="scientific">Iodobacter ciconiae</name>
    <dbReference type="NCBI Taxonomy" id="2496266"/>
    <lineage>
        <taxon>Bacteria</taxon>
        <taxon>Pseudomonadati</taxon>
        <taxon>Pseudomonadota</taxon>
        <taxon>Betaproteobacteria</taxon>
        <taxon>Neisseriales</taxon>
        <taxon>Chitinibacteraceae</taxon>
        <taxon>Iodobacter</taxon>
    </lineage>
</organism>
<gene>
    <name evidence="16" type="ORF">EJO50_05505</name>
</gene>
<dbReference type="SUPFAM" id="SSF55785">
    <property type="entry name" value="PYP-like sensor domain (PAS domain)"/>
    <property type="match status" value="3"/>
</dbReference>
<dbReference type="Pfam" id="PF02743">
    <property type="entry name" value="dCache_1"/>
    <property type="match status" value="1"/>
</dbReference>
<dbReference type="PROSITE" id="PS50109">
    <property type="entry name" value="HIS_KIN"/>
    <property type="match status" value="1"/>
</dbReference>
<evidence type="ECO:0000256" key="1">
    <source>
        <dbReference type="ARBA" id="ARBA00000085"/>
    </source>
</evidence>
<evidence type="ECO:0000256" key="11">
    <source>
        <dbReference type="ARBA" id="ARBA00023136"/>
    </source>
</evidence>
<evidence type="ECO:0000259" key="14">
    <source>
        <dbReference type="PROSITE" id="PS50112"/>
    </source>
</evidence>
<keyword evidence="7 12" id="KW-0812">Transmembrane</keyword>
<dbReference type="PROSITE" id="PS50112">
    <property type="entry name" value="PAS"/>
    <property type="match status" value="3"/>
</dbReference>
<feature type="transmembrane region" description="Helical" evidence="12">
    <location>
        <begin position="20"/>
        <end position="43"/>
    </location>
</feature>
<feature type="domain" description="PAS" evidence="14">
    <location>
        <begin position="468"/>
        <end position="538"/>
    </location>
</feature>
<dbReference type="Pfam" id="PF02518">
    <property type="entry name" value="HATPase_c"/>
    <property type="match status" value="1"/>
</dbReference>